<feature type="transmembrane region" description="Helical" evidence="7">
    <location>
        <begin position="139"/>
        <end position="161"/>
    </location>
</feature>
<evidence type="ECO:0000256" key="1">
    <source>
        <dbReference type="ARBA" id="ARBA00004141"/>
    </source>
</evidence>
<feature type="region of interest" description="Disordered" evidence="6">
    <location>
        <begin position="419"/>
        <end position="442"/>
    </location>
</feature>
<dbReference type="Proteomes" id="UP001596116">
    <property type="component" value="Unassembled WGS sequence"/>
</dbReference>
<feature type="transmembrane region" description="Helical" evidence="7">
    <location>
        <begin position="269"/>
        <end position="287"/>
    </location>
</feature>
<sequence>MDDLSVIDSFLETFSTYIDSGFGLLSPDVAFLTTILIAIDITLAGLFWAMAENTNVVAQLIKKVLYVGFFAFIIGNFAFLSGVIFDSFAELGLRAGGSTMTSADLMRPGFVANAGFDAGKPLLEEIGDLTGPIAFFENFVTIAILFFAWAVVLLSFFILAVQLFITVLEFKLTTLAGFILVPFALWNKTTFLAERVLGNVITSGIKLMVLAIILGIGSTMFASLASAFSSGDVTMEQALSVTLAAVSIFGLGIFGPGIAAGLITGAPQLGAGAAVGTVGGLAAGAYMGGAGAMAAGRASAGGASNAVKAGASLSGGASASYQLGKIASGKSGVSGAAAGLGGMARAGADSVRTFAAKPFEGLRAAYDKGGAAAFSATGGKSSGGTIASLSASGAAPKNDNWAGRFEARQNVRDAGGLAAHTIRSGDASSGGAAPTLKEREDS</sequence>
<feature type="transmembrane region" description="Helical" evidence="7">
    <location>
        <begin position="241"/>
        <end position="263"/>
    </location>
</feature>
<protein>
    <submittedName>
        <fullName evidence="8">P-type conjugative transfer protein TrbL</fullName>
    </submittedName>
</protein>
<gene>
    <name evidence="8" type="primary">trbL</name>
    <name evidence="8" type="ORF">ACFMB1_07525</name>
</gene>
<dbReference type="InterPro" id="IPR014150">
    <property type="entry name" value="Conjugal_tfr_TrbL"/>
</dbReference>
<keyword evidence="9" id="KW-1185">Reference proteome</keyword>
<evidence type="ECO:0000313" key="9">
    <source>
        <dbReference type="Proteomes" id="UP001596116"/>
    </source>
</evidence>
<dbReference type="InterPro" id="IPR007688">
    <property type="entry name" value="Conjugal_tfr_TrbL/VirB6"/>
</dbReference>
<dbReference type="Pfam" id="PF04610">
    <property type="entry name" value="TrbL"/>
    <property type="match status" value="1"/>
</dbReference>
<comment type="similarity">
    <text evidence="2">Belongs to the TrbL/VirB6 family.</text>
</comment>
<dbReference type="EMBL" id="JBHPON010000001">
    <property type="protein sequence ID" value="MFC6035388.1"/>
    <property type="molecule type" value="Genomic_DNA"/>
</dbReference>
<evidence type="ECO:0000313" key="8">
    <source>
        <dbReference type="EMBL" id="MFC6035388.1"/>
    </source>
</evidence>
<evidence type="ECO:0000256" key="2">
    <source>
        <dbReference type="ARBA" id="ARBA00007802"/>
    </source>
</evidence>
<proteinExistence type="inferred from homology"/>
<dbReference type="RefSeq" id="WP_379879289.1">
    <property type="nucleotide sequence ID" value="NZ_JBHPON010000001.1"/>
</dbReference>
<evidence type="ECO:0000256" key="4">
    <source>
        <dbReference type="ARBA" id="ARBA00022989"/>
    </source>
</evidence>
<feature type="transmembrane region" description="Helical" evidence="7">
    <location>
        <begin position="207"/>
        <end position="229"/>
    </location>
</feature>
<reference evidence="8 9" key="1">
    <citation type="submission" date="2024-09" db="EMBL/GenBank/DDBJ databases">
        <authorList>
            <person name="Zhang Z.-H."/>
        </authorList>
    </citation>
    <scope>NUCLEOTIDE SEQUENCE [LARGE SCALE GENOMIC DNA]</scope>
    <source>
        <strain evidence="8 9">HHTR114</strain>
    </source>
</reference>
<dbReference type="NCBIfam" id="TIGR02783">
    <property type="entry name" value="TrbL_P"/>
    <property type="match status" value="1"/>
</dbReference>
<dbReference type="NCBIfam" id="NF010449">
    <property type="entry name" value="PRK13875.1"/>
    <property type="match status" value="1"/>
</dbReference>
<keyword evidence="4 7" id="KW-1133">Transmembrane helix</keyword>
<keyword evidence="5 7" id="KW-0472">Membrane</keyword>
<comment type="subcellular location">
    <subcellularLocation>
        <location evidence="1">Membrane</location>
        <topology evidence="1">Multi-pass membrane protein</topology>
    </subcellularLocation>
</comment>
<evidence type="ECO:0000256" key="6">
    <source>
        <dbReference type="SAM" id="MobiDB-lite"/>
    </source>
</evidence>
<feature type="transmembrane region" description="Helical" evidence="7">
    <location>
        <begin position="29"/>
        <end position="51"/>
    </location>
</feature>
<feature type="transmembrane region" description="Helical" evidence="7">
    <location>
        <begin position="168"/>
        <end position="187"/>
    </location>
</feature>
<organism evidence="8 9">
    <name type="scientific">Hyphococcus aureus</name>
    <dbReference type="NCBI Taxonomy" id="2666033"/>
    <lineage>
        <taxon>Bacteria</taxon>
        <taxon>Pseudomonadati</taxon>
        <taxon>Pseudomonadota</taxon>
        <taxon>Alphaproteobacteria</taxon>
        <taxon>Parvularculales</taxon>
        <taxon>Parvularculaceae</taxon>
        <taxon>Hyphococcus</taxon>
    </lineage>
</organism>
<accession>A0ABW1KY85</accession>
<evidence type="ECO:0000256" key="3">
    <source>
        <dbReference type="ARBA" id="ARBA00022692"/>
    </source>
</evidence>
<feature type="transmembrane region" description="Helical" evidence="7">
    <location>
        <begin position="63"/>
        <end position="85"/>
    </location>
</feature>
<name>A0ABW1KY85_9PROT</name>
<evidence type="ECO:0000256" key="7">
    <source>
        <dbReference type="SAM" id="Phobius"/>
    </source>
</evidence>
<comment type="caution">
    <text evidence="8">The sequence shown here is derived from an EMBL/GenBank/DDBJ whole genome shotgun (WGS) entry which is preliminary data.</text>
</comment>
<evidence type="ECO:0000256" key="5">
    <source>
        <dbReference type="ARBA" id="ARBA00023136"/>
    </source>
</evidence>
<keyword evidence="3 7" id="KW-0812">Transmembrane</keyword>